<dbReference type="SUPFAM" id="SSF56784">
    <property type="entry name" value="HAD-like"/>
    <property type="match status" value="1"/>
</dbReference>
<dbReference type="InterPro" id="IPR023214">
    <property type="entry name" value="HAD_sf"/>
</dbReference>
<keyword evidence="3" id="KW-1185">Reference proteome</keyword>
<dbReference type="Gene3D" id="3.40.50.1000">
    <property type="entry name" value="HAD superfamily/HAD-like"/>
    <property type="match status" value="1"/>
</dbReference>
<gene>
    <name evidence="2" type="ORF">GPUH_LOCUS24022</name>
    <name evidence="1" type="ORF">GPUH_LOCUS3527</name>
</gene>
<evidence type="ECO:0000313" key="3">
    <source>
        <dbReference type="Proteomes" id="UP000271098"/>
    </source>
</evidence>
<evidence type="ECO:0000313" key="2">
    <source>
        <dbReference type="EMBL" id="VDN42284.1"/>
    </source>
</evidence>
<proteinExistence type="predicted"/>
<dbReference type="InterPro" id="IPR036412">
    <property type="entry name" value="HAD-like_sf"/>
</dbReference>
<dbReference type="Proteomes" id="UP000271098">
    <property type="component" value="Unassembled WGS sequence"/>
</dbReference>
<organism evidence="1 3">
    <name type="scientific">Gongylonema pulchrum</name>
    <dbReference type="NCBI Taxonomy" id="637853"/>
    <lineage>
        <taxon>Eukaryota</taxon>
        <taxon>Metazoa</taxon>
        <taxon>Ecdysozoa</taxon>
        <taxon>Nematoda</taxon>
        <taxon>Chromadorea</taxon>
        <taxon>Rhabditida</taxon>
        <taxon>Spirurina</taxon>
        <taxon>Spiruromorpha</taxon>
        <taxon>Spiruroidea</taxon>
        <taxon>Gongylonematidae</taxon>
        <taxon>Gongylonema</taxon>
    </lineage>
</organism>
<dbReference type="GO" id="GO:0016791">
    <property type="term" value="F:phosphatase activity"/>
    <property type="evidence" value="ECO:0007669"/>
    <property type="project" value="TreeGrafter"/>
</dbReference>
<dbReference type="PANTHER" id="PTHR18901">
    <property type="entry name" value="2-DEOXYGLUCOSE-6-PHOSPHATE PHOSPHATASE 2"/>
    <property type="match status" value="1"/>
</dbReference>
<dbReference type="OrthoDB" id="40579at2759"/>
<sequence>MVTMDRFKEKPTSSANVLVFEDSANGVLAAVAAGMQVVMVPDPTYMEPPEAVKDKIAFVLKSLEEFRPETMGLPPYD</sequence>
<accession>A0A3P6QC17</accession>
<reference evidence="1 3" key="1">
    <citation type="submission" date="2018-11" db="EMBL/GenBank/DDBJ databases">
        <authorList>
            <consortium name="Pathogen Informatics"/>
        </authorList>
    </citation>
    <scope>NUCLEOTIDE SEQUENCE [LARGE SCALE GENOMIC DNA]</scope>
</reference>
<dbReference type="EMBL" id="UYRT01006110">
    <property type="protein sequence ID" value="VDK39913.1"/>
    <property type="molecule type" value="Genomic_DNA"/>
</dbReference>
<dbReference type="EMBL" id="UYRT01099793">
    <property type="protein sequence ID" value="VDN42284.1"/>
    <property type="molecule type" value="Genomic_DNA"/>
</dbReference>
<dbReference type="AlphaFoldDB" id="A0A3P6QC17"/>
<name>A0A3P6QC17_9BILA</name>
<evidence type="ECO:0000313" key="1">
    <source>
        <dbReference type="EMBL" id="VDK39913.1"/>
    </source>
</evidence>
<dbReference type="PANTHER" id="PTHR18901:SF38">
    <property type="entry name" value="PSEUDOURIDINE-5'-PHOSPHATASE"/>
    <property type="match status" value="1"/>
</dbReference>
<protein>
    <submittedName>
        <fullName evidence="1">Uncharacterized protein</fullName>
    </submittedName>
</protein>